<evidence type="ECO:0000313" key="1">
    <source>
        <dbReference type="EMBL" id="CAD8203139.1"/>
    </source>
</evidence>
<proteinExistence type="predicted"/>
<name>A0A8S1XPG9_9CILI</name>
<protein>
    <submittedName>
        <fullName evidence="1">Uncharacterized protein</fullName>
    </submittedName>
</protein>
<dbReference type="Proteomes" id="UP000689195">
    <property type="component" value="Unassembled WGS sequence"/>
</dbReference>
<gene>
    <name evidence="1" type="ORF">PPENT_87.1.T1330048</name>
</gene>
<evidence type="ECO:0000313" key="2">
    <source>
        <dbReference type="Proteomes" id="UP000689195"/>
    </source>
</evidence>
<organism evidence="1 2">
    <name type="scientific">Paramecium pentaurelia</name>
    <dbReference type="NCBI Taxonomy" id="43138"/>
    <lineage>
        <taxon>Eukaryota</taxon>
        <taxon>Sar</taxon>
        <taxon>Alveolata</taxon>
        <taxon>Ciliophora</taxon>
        <taxon>Intramacronucleata</taxon>
        <taxon>Oligohymenophorea</taxon>
        <taxon>Peniculida</taxon>
        <taxon>Parameciidae</taxon>
        <taxon>Paramecium</taxon>
    </lineage>
</organism>
<dbReference type="AlphaFoldDB" id="A0A8S1XPG9"/>
<accession>A0A8S1XPG9</accession>
<sequence>MFTSQILNSKSQIFRSKLFYSKRKKIDEDQTYMEYREYDFTFDANFVLNPSQTCMTDFKRMMKYQQL</sequence>
<keyword evidence="2" id="KW-1185">Reference proteome</keyword>
<comment type="caution">
    <text evidence="1">The sequence shown here is derived from an EMBL/GenBank/DDBJ whole genome shotgun (WGS) entry which is preliminary data.</text>
</comment>
<reference evidence="1" key="1">
    <citation type="submission" date="2021-01" db="EMBL/GenBank/DDBJ databases">
        <authorList>
            <consortium name="Genoscope - CEA"/>
            <person name="William W."/>
        </authorList>
    </citation>
    <scope>NUCLEOTIDE SEQUENCE</scope>
</reference>
<dbReference type="EMBL" id="CAJJDO010000133">
    <property type="protein sequence ID" value="CAD8203139.1"/>
    <property type="molecule type" value="Genomic_DNA"/>
</dbReference>